<dbReference type="Gene3D" id="3.90.79.10">
    <property type="entry name" value="Nucleoside Triphosphate Pyrophosphohydrolase"/>
    <property type="match status" value="1"/>
</dbReference>
<keyword evidence="6" id="KW-0812">Transmembrane</keyword>
<reference evidence="9 10" key="1">
    <citation type="submission" date="2015-08" db="EMBL/GenBank/DDBJ databases">
        <title>Antibacterial properties of a collection of Vibrionaceae strains.</title>
        <authorList>
            <person name="Giubergia S."/>
        </authorList>
    </citation>
    <scope>NUCLEOTIDE SEQUENCE [LARGE SCALE GENOMIC DNA]</scope>
    <source>
        <strain evidence="9 10">S0821</strain>
    </source>
</reference>
<comment type="cofactor">
    <cofactor evidence="1">
        <name>Mg(2+)</name>
        <dbReference type="ChEBI" id="CHEBI:18420"/>
    </cofactor>
</comment>
<evidence type="ECO:0000256" key="3">
    <source>
        <dbReference type="ARBA" id="ARBA00022723"/>
    </source>
</evidence>
<dbReference type="InterPro" id="IPR036938">
    <property type="entry name" value="PAP2/HPO_sf"/>
</dbReference>
<comment type="similarity">
    <text evidence="2">Belongs to the Nudix hydrolase family.</text>
</comment>
<feature type="signal peptide" evidence="7">
    <location>
        <begin position="1"/>
        <end position="24"/>
    </location>
</feature>
<accession>A0A0Q2SAB0</accession>
<dbReference type="PROSITE" id="PS51462">
    <property type="entry name" value="NUDIX"/>
    <property type="match status" value="1"/>
</dbReference>
<dbReference type="EMBL" id="LKHS01000020">
    <property type="protein sequence ID" value="KQH84275.1"/>
    <property type="molecule type" value="Genomic_DNA"/>
</dbReference>
<sequence>MYKRLSVLGFSLVISLAASFFTYAAPQVAPEHLRGALCLVRADDKIVLVDEIITKQLSLPGGTIEGAESPELTAQRETWEETGLVVTVGKLLGYTESAAVYDCVSDSDIIVYQYINRWGGYELPVWFAPHYGIEVSQAMLVHPSRIADNQYRFPKQWAHIQTLFKDATNQSTNVVPELIKAAPALHQTEIGWIVALQYAVASLPHVVETALSELILVSGALASPVLGLLLFPFFYWQSGRAFCYKAFFSVTVISLVCLIAQQGFALPRPHAYMPSIQLVSSSGHGFPSLPLAVWVCLGILWLLENEKLGWNKSTGALLVSVLWLSLSKFYSGSAFIVDMLVGAVLGALVAWHIVRLDEKAQIQVDRLLCSRGPWLTLTAIAAVVTYLWPMPVFTSWLVVLAVMTVVVMLTRDANTHAMSFRQLLFVIMALLLANELVSYAATFVSSSGTWSLALSTLREPILIILFVLMARLATRQSVTEVTPSCD</sequence>
<feature type="transmembrane region" description="Helical" evidence="6">
    <location>
        <begin position="242"/>
        <end position="264"/>
    </location>
</feature>
<dbReference type="GO" id="GO:0005737">
    <property type="term" value="C:cytoplasm"/>
    <property type="evidence" value="ECO:0007669"/>
    <property type="project" value="TreeGrafter"/>
</dbReference>
<evidence type="ECO:0000313" key="10">
    <source>
        <dbReference type="Proteomes" id="UP000051221"/>
    </source>
</evidence>
<dbReference type="RefSeq" id="WP_055466859.1">
    <property type="nucleotide sequence ID" value="NZ_LKHS01000020.1"/>
</dbReference>
<organism evidence="9 10">
    <name type="scientific">Vibrio furnissii</name>
    <dbReference type="NCBI Taxonomy" id="29494"/>
    <lineage>
        <taxon>Bacteria</taxon>
        <taxon>Pseudomonadati</taxon>
        <taxon>Pseudomonadota</taxon>
        <taxon>Gammaproteobacteria</taxon>
        <taxon>Vibrionales</taxon>
        <taxon>Vibrionaceae</taxon>
        <taxon>Vibrio</taxon>
    </lineage>
</organism>
<dbReference type="CDD" id="cd02883">
    <property type="entry name" value="NUDIX_Hydrolase"/>
    <property type="match status" value="1"/>
</dbReference>
<feature type="transmembrane region" description="Helical" evidence="6">
    <location>
        <begin position="394"/>
        <end position="411"/>
    </location>
</feature>
<proteinExistence type="inferred from homology"/>
<evidence type="ECO:0000256" key="4">
    <source>
        <dbReference type="ARBA" id="ARBA00022801"/>
    </source>
</evidence>
<dbReference type="SUPFAM" id="SSF48317">
    <property type="entry name" value="Acid phosphatase/Vanadium-dependent haloperoxidase"/>
    <property type="match status" value="1"/>
</dbReference>
<dbReference type="Pfam" id="PF00293">
    <property type="entry name" value="NUDIX"/>
    <property type="match status" value="1"/>
</dbReference>
<dbReference type="Proteomes" id="UP000051221">
    <property type="component" value="Unassembled WGS sequence"/>
</dbReference>
<feature type="chain" id="PRO_5006196692" evidence="7">
    <location>
        <begin position="25"/>
        <end position="486"/>
    </location>
</feature>
<keyword evidence="3" id="KW-0479">Metal-binding</keyword>
<dbReference type="PANTHER" id="PTHR43758">
    <property type="entry name" value="7,8-DIHYDRO-8-OXOGUANINE TRIPHOSPHATASE"/>
    <property type="match status" value="1"/>
</dbReference>
<feature type="transmembrane region" description="Helical" evidence="6">
    <location>
        <begin position="284"/>
        <end position="303"/>
    </location>
</feature>
<keyword evidence="7" id="KW-0732">Signal</keyword>
<dbReference type="InterPro" id="IPR020084">
    <property type="entry name" value="NUDIX_hydrolase_CS"/>
</dbReference>
<keyword evidence="10" id="KW-1185">Reference proteome</keyword>
<dbReference type="GO" id="GO:0046872">
    <property type="term" value="F:metal ion binding"/>
    <property type="evidence" value="ECO:0007669"/>
    <property type="project" value="UniProtKB-KW"/>
</dbReference>
<evidence type="ECO:0000259" key="8">
    <source>
        <dbReference type="PROSITE" id="PS51462"/>
    </source>
</evidence>
<dbReference type="GO" id="GO:0016818">
    <property type="term" value="F:hydrolase activity, acting on acid anhydrides, in phosphorus-containing anhydrides"/>
    <property type="evidence" value="ECO:0007669"/>
    <property type="project" value="TreeGrafter"/>
</dbReference>
<feature type="transmembrane region" description="Helical" evidence="6">
    <location>
        <begin position="310"/>
        <end position="326"/>
    </location>
</feature>
<evidence type="ECO:0000256" key="7">
    <source>
        <dbReference type="SAM" id="SignalP"/>
    </source>
</evidence>
<dbReference type="InterPro" id="IPR015797">
    <property type="entry name" value="NUDIX_hydrolase-like_dom_sf"/>
</dbReference>
<feature type="transmembrane region" description="Helical" evidence="6">
    <location>
        <begin position="423"/>
        <end position="444"/>
    </location>
</feature>
<evidence type="ECO:0000313" key="9">
    <source>
        <dbReference type="EMBL" id="KQH84275.1"/>
    </source>
</evidence>
<dbReference type="PANTHER" id="PTHR43758:SF8">
    <property type="entry name" value="8-OXO-DGTP DIPHOSPHATASE YTKD-RELATED"/>
    <property type="match status" value="1"/>
</dbReference>
<evidence type="ECO:0000256" key="1">
    <source>
        <dbReference type="ARBA" id="ARBA00001946"/>
    </source>
</evidence>
<keyword evidence="5" id="KW-0460">Magnesium</keyword>
<feature type="transmembrane region" description="Helical" evidence="6">
    <location>
        <begin position="332"/>
        <end position="351"/>
    </location>
</feature>
<feature type="transmembrane region" description="Helical" evidence="6">
    <location>
        <begin position="214"/>
        <end position="235"/>
    </location>
</feature>
<evidence type="ECO:0000256" key="6">
    <source>
        <dbReference type="SAM" id="Phobius"/>
    </source>
</evidence>
<comment type="caution">
    <text evidence="9">The sequence shown here is derived from an EMBL/GenBank/DDBJ whole genome shotgun (WGS) entry which is preliminary data.</text>
</comment>
<name>A0A0Q2SAB0_VIBFU</name>
<dbReference type="AlphaFoldDB" id="A0A0Q2SAB0"/>
<keyword evidence="6" id="KW-1133">Transmembrane helix</keyword>
<keyword evidence="4" id="KW-0378">Hydrolase</keyword>
<gene>
    <name evidence="9" type="ORF">AMR76_18785</name>
</gene>
<dbReference type="PROSITE" id="PS00893">
    <property type="entry name" value="NUDIX_BOX"/>
    <property type="match status" value="1"/>
</dbReference>
<dbReference type="SUPFAM" id="SSF55811">
    <property type="entry name" value="Nudix"/>
    <property type="match status" value="1"/>
</dbReference>
<protein>
    <submittedName>
        <fullName evidence="9">DNA mismatch repair protein MutT</fullName>
    </submittedName>
</protein>
<keyword evidence="6" id="KW-0472">Membrane</keyword>
<feature type="transmembrane region" description="Helical" evidence="6">
    <location>
        <begin position="372"/>
        <end position="388"/>
    </location>
</feature>
<dbReference type="InParanoid" id="A0A0Q2SAB0"/>
<evidence type="ECO:0000256" key="2">
    <source>
        <dbReference type="ARBA" id="ARBA00005582"/>
    </source>
</evidence>
<evidence type="ECO:0000256" key="5">
    <source>
        <dbReference type="ARBA" id="ARBA00022842"/>
    </source>
</evidence>
<feature type="domain" description="Nudix hydrolase" evidence="8">
    <location>
        <begin position="31"/>
        <end position="164"/>
    </location>
</feature>
<dbReference type="InterPro" id="IPR000086">
    <property type="entry name" value="NUDIX_hydrolase_dom"/>
</dbReference>
<feature type="transmembrane region" description="Helical" evidence="6">
    <location>
        <begin position="450"/>
        <end position="470"/>
    </location>
</feature>